<dbReference type="SUPFAM" id="SSF55811">
    <property type="entry name" value="Nudix"/>
    <property type="match status" value="1"/>
</dbReference>
<name>A0A0F8SL76_METMZ</name>
<dbReference type="Proteomes" id="UP000034692">
    <property type="component" value="Unassembled WGS sequence"/>
</dbReference>
<dbReference type="AlphaFoldDB" id="A0A0F8SL76"/>
<gene>
    <name evidence="1" type="ORF">DU75_05775</name>
</gene>
<evidence type="ECO:0000313" key="2">
    <source>
        <dbReference type="Proteomes" id="UP000034692"/>
    </source>
</evidence>
<organism evidence="1 2">
    <name type="scientific">Methanosarcina mazei</name>
    <name type="common">Methanosarcina frisia</name>
    <dbReference type="NCBI Taxonomy" id="2209"/>
    <lineage>
        <taxon>Archaea</taxon>
        <taxon>Methanobacteriati</taxon>
        <taxon>Methanobacteriota</taxon>
        <taxon>Stenosarchaea group</taxon>
        <taxon>Methanomicrobia</taxon>
        <taxon>Methanosarcinales</taxon>
        <taxon>Methanosarcinaceae</taxon>
        <taxon>Methanosarcina</taxon>
    </lineage>
</organism>
<sequence>MNFKEAIQRYKPINPQEKMDKEVVLDYIDQFYENILTRENKIAHMTSSGLILNKSLDKILMIHHKIYNTWAWTGGHADGMSDMLDVALKEAKEETGVCNIEP</sequence>
<dbReference type="PATRIC" id="fig|2209.54.peg.1255"/>
<dbReference type="EMBL" id="JJQO01000079">
    <property type="protein sequence ID" value="KKH67456.1"/>
    <property type="molecule type" value="Genomic_DNA"/>
</dbReference>
<reference evidence="1 2" key="1">
    <citation type="journal article" date="2015" name="ISME J.">
        <title>Genomic and phenotypic differentiation among Methanosarcina mazei populations from Columbia River sediment.</title>
        <authorList>
            <person name="Youngblut N.D."/>
            <person name="Wirth J.S."/>
            <person name="Henriksen J.R."/>
            <person name="Smith M."/>
            <person name="Simon H."/>
            <person name="Metcalf W.W."/>
            <person name="Whitaker R.J."/>
        </authorList>
    </citation>
    <scope>NUCLEOTIDE SEQUENCE [LARGE SCALE GENOMIC DNA]</scope>
    <source>
        <strain evidence="1 2">1.H.A.2.7</strain>
    </source>
</reference>
<evidence type="ECO:0000313" key="1">
    <source>
        <dbReference type="EMBL" id="KKH67456.1"/>
    </source>
</evidence>
<dbReference type="InterPro" id="IPR015797">
    <property type="entry name" value="NUDIX_hydrolase-like_dom_sf"/>
</dbReference>
<comment type="caution">
    <text evidence="1">The sequence shown here is derived from an EMBL/GenBank/DDBJ whole genome shotgun (WGS) entry which is preliminary data.</text>
</comment>
<dbReference type="Gene3D" id="3.90.79.10">
    <property type="entry name" value="Nucleoside Triphosphate Pyrophosphohydrolase"/>
    <property type="match status" value="1"/>
</dbReference>
<accession>A0A0F8SL76</accession>
<feature type="non-terminal residue" evidence="1">
    <location>
        <position position="102"/>
    </location>
</feature>
<proteinExistence type="predicted"/>
<protein>
    <submittedName>
        <fullName evidence="1">Uncharacterized protein</fullName>
    </submittedName>
</protein>